<dbReference type="PANTHER" id="PTHR21012">
    <property type="entry name" value="ASPARTATE 1-DECARBOXYLASE"/>
    <property type="match status" value="1"/>
</dbReference>
<dbReference type="InterPro" id="IPR003190">
    <property type="entry name" value="Asp_decarbox"/>
</dbReference>
<feature type="binding site" evidence="9 11">
    <location>
        <position position="57"/>
    </location>
    <ligand>
        <name>substrate</name>
    </ligand>
</feature>
<keyword evidence="3 9" id="KW-0210">Decarboxylase</keyword>
<comment type="subcellular location">
    <subcellularLocation>
        <location evidence="9">Cytoplasm</location>
    </subcellularLocation>
</comment>
<comment type="pathway">
    <text evidence="9">Cofactor biosynthesis; (R)-pantothenate biosynthesis; beta-alanine from L-aspartate: step 1/1.</text>
</comment>
<feature type="chain" id="PRO_5014001050" description="Aspartate 1-decarboxylase alpha chain" evidence="9 13">
    <location>
        <begin position="25"/>
        <end position="121"/>
    </location>
</feature>
<protein>
    <recommendedName>
        <fullName evidence="9">Aspartate 1-decarboxylase</fullName>
        <ecNumber evidence="9">4.1.1.11</ecNumber>
    </recommendedName>
    <alternativeName>
        <fullName evidence="9">Aspartate alpha-decarboxylase</fullName>
    </alternativeName>
    <component>
        <recommendedName>
            <fullName evidence="9">Aspartate 1-decarboxylase beta chain</fullName>
        </recommendedName>
    </component>
    <component>
        <recommendedName>
            <fullName evidence="9">Aspartate 1-decarboxylase alpha chain</fullName>
        </recommendedName>
    </component>
</protein>
<keyword evidence="5 9" id="KW-0865">Zymogen</keyword>
<evidence type="ECO:0000256" key="5">
    <source>
        <dbReference type="ARBA" id="ARBA00023145"/>
    </source>
</evidence>
<dbReference type="NCBIfam" id="TIGR00223">
    <property type="entry name" value="panD"/>
    <property type="match status" value="1"/>
</dbReference>
<feature type="modified residue" description="Pyruvic acid (Ser)" evidence="9 12">
    <location>
        <position position="25"/>
    </location>
</feature>
<keyword evidence="6 9" id="KW-0456">Lyase</keyword>
<dbReference type="Gene3D" id="2.40.40.20">
    <property type="match status" value="1"/>
</dbReference>
<organism evidence="14 15">
    <name type="scientific">Candidatus Nitrospira inopinata</name>
    <dbReference type="NCBI Taxonomy" id="1715989"/>
    <lineage>
        <taxon>Bacteria</taxon>
        <taxon>Pseudomonadati</taxon>
        <taxon>Nitrospirota</taxon>
        <taxon>Nitrospiria</taxon>
        <taxon>Nitrospirales</taxon>
        <taxon>Nitrospiraceae</taxon>
        <taxon>Nitrospira</taxon>
    </lineage>
</organism>
<dbReference type="OrthoDB" id="9803983at2"/>
<dbReference type="EC" id="4.1.1.11" evidence="9"/>
<evidence type="ECO:0000256" key="8">
    <source>
        <dbReference type="ARBA" id="ARBA00023317"/>
    </source>
</evidence>
<evidence type="ECO:0000256" key="2">
    <source>
        <dbReference type="ARBA" id="ARBA00022655"/>
    </source>
</evidence>
<evidence type="ECO:0000256" key="4">
    <source>
        <dbReference type="ARBA" id="ARBA00022813"/>
    </source>
</evidence>
<evidence type="ECO:0000313" key="15">
    <source>
        <dbReference type="Proteomes" id="UP000066284"/>
    </source>
</evidence>
<evidence type="ECO:0000256" key="7">
    <source>
        <dbReference type="ARBA" id="ARBA00023270"/>
    </source>
</evidence>
<dbReference type="GO" id="GO:0005829">
    <property type="term" value="C:cytosol"/>
    <property type="evidence" value="ECO:0007669"/>
    <property type="project" value="TreeGrafter"/>
</dbReference>
<keyword evidence="2 9" id="KW-0566">Pantothenate biosynthesis</keyword>
<dbReference type="RefSeq" id="WP_062485596.1">
    <property type="nucleotide sequence ID" value="NZ_LN885086.1"/>
</dbReference>
<reference evidence="15" key="1">
    <citation type="submission" date="2015-09" db="EMBL/GenBank/DDBJ databases">
        <authorList>
            <person name="Daims H."/>
        </authorList>
    </citation>
    <scope>NUCLEOTIDE SEQUENCE [LARGE SCALE GENOMIC DNA]</scope>
</reference>
<keyword evidence="8 9" id="KW-0670">Pyruvate</keyword>
<dbReference type="HAMAP" id="MF_00446">
    <property type="entry name" value="PanD"/>
    <property type="match status" value="1"/>
</dbReference>
<dbReference type="AlphaFoldDB" id="A0A0S4KVI0"/>
<dbReference type="CDD" id="cd06919">
    <property type="entry name" value="Asp_decarbox"/>
    <property type="match status" value="1"/>
</dbReference>
<evidence type="ECO:0000256" key="11">
    <source>
        <dbReference type="PIRSR" id="PIRSR006246-2"/>
    </source>
</evidence>
<dbReference type="Pfam" id="PF02261">
    <property type="entry name" value="Asp_decarbox"/>
    <property type="match status" value="1"/>
</dbReference>
<keyword evidence="7 9" id="KW-0704">Schiff base</keyword>
<evidence type="ECO:0000256" key="9">
    <source>
        <dbReference type="HAMAP-Rule" id="MF_00446"/>
    </source>
</evidence>
<feature type="binding site" evidence="9 11">
    <location>
        <begin position="73"/>
        <end position="75"/>
    </location>
    <ligand>
        <name>substrate</name>
    </ligand>
</feature>
<accession>A0A0S4KVI0</accession>
<dbReference type="EMBL" id="LN885086">
    <property type="protein sequence ID" value="CUQ67341.1"/>
    <property type="molecule type" value="Genomic_DNA"/>
</dbReference>
<dbReference type="Proteomes" id="UP000066284">
    <property type="component" value="Chromosome 1"/>
</dbReference>
<dbReference type="SUPFAM" id="SSF50692">
    <property type="entry name" value="ADC-like"/>
    <property type="match status" value="1"/>
</dbReference>
<dbReference type="KEGG" id="nio:NITINOP_2369"/>
<comment type="catalytic activity">
    <reaction evidence="9">
        <text>L-aspartate + H(+) = beta-alanine + CO2</text>
        <dbReference type="Rhea" id="RHEA:19497"/>
        <dbReference type="ChEBI" id="CHEBI:15378"/>
        <dbReference type="ChEBI" id="CHEBI:16526"/>
        <dbReference type="ChEBI" id="CHEBI:29991"/>
        <dbReference type="ChEBI" id="CHEBI:57966"/>
        <dbReference type="EC" id="4.1.1.11"/>
    </reaction>
</comment>
<proteinExistence type="inferred from homology"/>
<dbReference type="PIRSF" id="PIRSF006246">
    <property type="entry name" value="Asp_decarbox"/>
    <property type="match status" value="1"/>
</dbReference>
<sequence>MFRQMLRSKIHRATVTGTFLEYEGSLTIDQELMEAAGILPYEAIVCSNLNNGERFMTYAINGARGKGEIILNGPTARKAAVGDQIIIFCYEYYGDEEIKKHAPKIVRVDEKNRIVQIQDKR</sequence>
<keyword evidence="1 9" id="KW-0963">Cytoplasm</keyword>
<feature type="active site" description="Schiff-base intermediate with substrate; via pyruvic acid" evidence="9 10">
    <location>
        <position position="25"/>
    </location>
</feature>
<dbReference type="GO" id="GO:0015940">
    <property type="term" value="P:pantothenate biosynthetic process"/>
    <property type="evidence" value="ECO:0007669"/>
    <property type="project" value="UniProtKB-UniRule"/>
</dbReference>
<dbReference type="UniPathway" id="UPA00028">
    <property type="reaction ID" value="UER00002"/>
</dbReference>
<evidence type="ECO:0000256" key="3">
    <source>
        <dbReference type="ARBA" id="ARBA00022793"/>
    </source>
</evidence>
<comment type="similarity">
    <text evidence="9">Belongs to the PanD family.</text>
</comment>
<evidence type="ECO:0000313" key="14">
    <source>
        <dbReference type="EMBL" id="CUQ67341.1"/>
    </source>
</evidence>
<comment type="cofactor">
    <cofactor evidence="9 10">
        <name>pyruvate</name>
        <dbReference type="ChEBI" id="CHEBI:15361"/>
    </cofactor>
    <text evidence="9 10">Binds 1 pyruvoyl group covalently per subunit.</text>
</comment>
<dbReference type="STRING" id="1715989.NITINOP_2369"/>
<keyword evidence="4 9" id="KW-0068">Autocatalytic cleavage</keyword>
<comment type="PTM">
    <text evidence="9 12">Is synthesized initially as an inactive proenzyme, which is activated by self-cleavage at a specific serine bond to produce a beta-subunit with a hydroxyl group at its C-terminus and an alpha-subunit with a pyruvoyl group at its N-terminus.</text>
</comment>
<evidence type="ECO:0000256" key="6">
    <source>
        <dbReference type="ARBA" id="ARBA00023239"/>
    </source>
</evidence>
<evidence type="ECO:0000256" key="12">
    <source>
        <dbReference type="PIRSR" id="PIRSR006246-3"/>
    </source>
</evidence>
<evidence type="ECO:0000256" key="10">
    <source>
        <dbReference type="PIRSR" id="PIRSR006246-1"/>
    </source>
</evidence>
<dbReference type="InterPro" id="IPR009010">
    <property type="entry name" value="Asp_de-COase-like_dom_sf"/>
</dbReference>
<dbReference type="PANTHER" id="PTHR21012:SF0">
    <property type="entry name" value="ASPARTATE 1-DECARBOXYLASE"/>
    <property type="match status" value="1"/>
</dbReference>
<dbReference type="GO" id="GO:0006523">
    <property type="term" value="P:alanine biosynthetic process"/>
    <property type="evidence" value="ECO:0007669"/>
    <property type="project" value="InterPro"/>
</dbReference>
<feature type="active site" description="Proton donor" evidence="9 10">
    <location>
        <position position="58"/>
    </location>
</feature>
<evidence type="ECO:0000256" key="13">
    <source>
        <dbReference type="PIRSR" id="PIRSR006246-5"/>
    </source>
</evidence>
<comment type="function">
    <text evidence="9">Catalyzes the pyruvoyl-dependent decarboxylation of aspartate to produce beta-alanine.</text>
</comment>
<comment type="subunit">
    <text evidence="9">Heterooctamer of four alpha and four beta subunits.</text>
</comment>
<dbReference type="GO" id="GO:0004068">
    <property type="term" value="F:aspartate 1-decarboxylase activity"/>
    <property type="evidence" value="ECO:0007669"/>
    <property type="project" value="UniProtKB-UniRule"/>
</dbReference>
<feature type="chain" id="PRO_5014001047" description="Aspartate 1-decarboxylase beta chain" evidence="9 13">
    <location>
        <begin position="1"/>
        <end position="24"/>
    </location>
</feature>
<gene>
    <name evidence="9 14" type="primary">panD</name>
    <name evidence="14" type="ORF">NITINOP_2369</name>
</gene>
<name>A0A0S4KVI0_9BACT</name>
<evidence type="ECO:0000256" key="1">
    <source>
        <dbReference type="ARBA" id="ARBA00022490"/>
    </source>
</evidence>
<keyword evidence="15" id="KW-1185">Reference proteome</keyword>